<organism evidence="14 15">
    <name type="scientific">Geobacter argillaceus</name>
    <dbReference type="NCBI Taxonomy" id="345631"/>
    <lineage>
        <taxon>Bacteria</taxon>
        <taxon>Pseudomonadati</taxon>
        <taxon>Thermodesulfobacteriota</taxon>
        <taxon>Desulfuromonadia</taxon>
        <taxon>Geobacterales</taxon>
        <taxon>Geobacteraceae</taxon>
        <taxon>Geobacter</taxon>
    </lineage>
</organism>
<protein>
    <recommendedName>
        <fullName evidence="3 12">Thymidylate kinase</fullName>
        <ecNumber evidence="2 12">2.7.4.9</ecNumber>
    </recommendedName>
    <alternativeName>
        <fullName evidence="9 12">dTMP kinase</fullName>
    </alternativeName>
</protein>
<dbReference type="RefSeq" id="WP_145019377.1">
    <property type="nucleotide sequence ID" value="NZ_VLLN01000005.1"/>
</dbReference>
<keyword evidence="7 12" id="KW-0418">Kinase</keyword>
<comment type="catalytic activity">
    <reaction evidence="10 12">
        <text>dTMP + ATP = dTDP + ADP</text>
        <dbReference type="Rhea" id="RHEA:13517"/>
        <dbReference type="ChEBI" id="CHEBI:30616"/>
        <dbReference type="ChEBI" id="CHEBI:58369"/>
        <dbReference type="ChEBI" id="CHEBI:63528"/>
        <dbReference type="ChEBI" id="CHEBI:456216"/>
        <dbReference type="EC" id="2.7.4.9"/>
    </reaction>
</comment>
<dbReference type="GO" id="GO:0006227">
    <property type="term" value="P:dUDP biosynthetic process"/>
    <property type="evidence" value="ECO:0007669"/>
    <property type="project" value="TreeGrafter"/>
</dbReference>
<dbReference type="InterPro" id="IPR039430">
    <property type="entry name" value="Thymidylate_kin-like_dom"/>
</dbReference>
<dbReference type="FunFam" id="3.40.50.300:FF:000225">
    <property type="entry name" value="Thymidylate kinase"/>
    <property type="match status" value="1"/>
</dbReference>
<comment type="caution">
    <text evidence="14">The sequence shown here is derived from an EMBL/GenBank/DDBJ whole genome shotgun (WGS) entry which is preliminary data.</text>
</comment>
<evidence type="ECO:0000256" key="5">
    <source>
        <dbReference type="ARBA" id="ARBA00022727"/>
    </source>
</evidence>
<keyword evidence="15" id="KW-1185">Reference proteome</keyword>
<dbReference type="CDD" id="cd01672">
    <property type="entry name" value="TMPK"/>
    <property type="match status" value="1"/>
</dbReference>
<evidence type="ECO:0000256" key="8">
    <source>
        <dbReference type="ARBA" id="ARBA00022840"/>
    </source>
</evidence>
<dbReference type="NCBIfam" id="TIGR00041">
    <property type="entry name" value="DTMP_kinase"/>
    <property type="match status" value="1"/>
</dbReference>
<keyword evidence="6 12" id="KW-0547">Nucleotide-binding</keyword>
<dbReference type="GO" id="GO:0006235">
    <property type="term" value="P:dTTP biosynthetic process"/>
    <property type="evidence" value="ECO:0007669"/>
    <property type="project" value="UniProtKB-UniRule"/>
</dbReference>
<evidence type="ECO:0000256" key="2">
    <source>
        <dbReference type="ARBA" id="ARBA00012980"/>
    </source>
</evidence>
<dbReference type="OrthoDB" id="9774907at2"/>
<evidence type="ECO:0000256" key="4">
    <source>
        <dbReference type="ARBA" id="ARBA00022679"/>
    </source>
</evidence>
<accession>A0A562W816</accession>
<keyword evidence="4 12" id="KW-0808">Transferase</keyword>
<evidence type="ECO:0000256" key="7">
    <source>
        <dbReference type="ARBA" id="ARBA00022777"/>
    </source>
</evidence>
<evidence type="ECO:0000256" key="10">
    <source>
        <dbReference type="ARBA" id="ARBA00048743"/>
    </source>
</evidence>
<reference evidence="14 15" key="1">
    <citation type="submission" date="2019-07" db="EMBL/GenBank/DDBJ databases">
        <title>Genomic Encyclopedia of Archaeal and Bacterial Type Strains, Phase II (KMG-II): from individual species to whole genera.</title>
        <authorList>
            <person name="Goeker M."/>
        </authorList>
    </citation>
    <scope>NUCLEOTIDE SEQUENCE [LARGE SCALE GENOMIC DNA]</scope>
    <source>
        <strain evidence="14 15">ATCC BAA-1139</strain>
    </source>
</reference>
<feature type="domain" description="Thymidylate kinase-like" evidence="13">
    <location>
        <begin position="8"/>
        <end position="202"/>
    </location>
</feature>
<dbReference type="EMBL" id="VLLN01000005">
    <property type="protein sequence ID" value="TWJ26376.1"/>
    <property type="molecule type" value="Genomic_DNA"/>
</dbReference>
<dbReference type="EC" id="2.7.4.9" evidence="2 12"/>
<keyword evidence="8 12" id="KW-0067">ATP-binding</keyword>
<dbReference type="GO" id="GO:0006233">
    <property type="term" value="P:dTDP biosynthetic process"/>
    <property type="evidence" value="ECO:0007669"/>
    <property type="project" value="InterPro"/>
</dbReference>
<dbReference type="AlphaFoldDB" id="A0A562W816"/>
<evidence type="ECO:0000256" key="3">
    <source>
        <dbReference type="ARBA" id="ARBA00017144"/>
    </source>
</evidence>
<dbReference type="PANTHER" id="PTHR10344:SF4">
    <property type="entry name" value="UMP-CMP KINASE 2, MITOCHONDRIAL"/>
    <property type="match status" value="1"/>
</dbReference>
<evidence type="ECO:0000256" key="12">
    <source>
        <dbReference type="HAMAP-Rule" id="MF_00165"/>
    </source>
</evidence>
<feature type="binding site" evidence="12">
    <location>
        <begin position="10"/>
        <end position="17"/>
    </location>
    <ligand>
        <name>ATP</name>
        <dbReference type="ChEBI" id="CHEBI:30616"/>
    </ligand>
</feature>
<evidence type="ECO:0000313" key="14">
    <source>
        <dbReference type="EMBL" id="TWJ26376.1"/>
    </source>
</evidence>
<dbReference type="Gene3D" id="3.40.50.300">
    <property type="entry name" value="P-loop containing nucleotide triphosphate hydrolases"/>
    <property type="match status" value="1"/>
</dbReference>
<dbReference type="InterPro" id="IPR018094">
    <property type="entry name" value="Thymidylate_kinase"/>
</dbReference>
<evidence type="ECO:0000313" key="15">
    <source>
        <dbReference type="Proteomes" id="UP000319449"/>
    </source>
</evidence>
<name>A0A562W816_9BACT</name>
<evidence type="ECO:0000256" key="11">
    <source>
        <dbReference type="ARBA" id="ARBA00057735"/>
    </source>
</evidence>
<dbReference type="InterPro" id="IPR027417">
    <property type="entry name" value="P-loop_NTPase"/>
</dbReference>
<evidence type="ECO:0000256" key="1">
    <source>
        <dbReference type="ARBA" id="ARBA00009776"/>
    </source>
</evidence>
<keyword evidence="5 12" id="KW-0545">Nucleotide biosynthesis</keyword>
<dbReference type="GO" id="GO:0004798">
    <property type="term" value="F:dTMP kinase activity"/>
    <property type="evidence" value="ECO:0007669"/>
    <property type="project" value="UniProtKB-UniRule"/>
</dbReference>
<sequence length="220" mass="23737">MTGLFITFEGIEGCGKTTQIRLLAERLEDAGHEVLLTREPGGCPIADQVRAILLDAGNTAMVPLAELLLYAAARAQHVQEVIAPALAAGRTVLCDRFTDATLAYQGYGRGLDRTIIGQLNRLASAGATPDLTILLDCPVEIGLSRAIARNDSRSGVAGEPKEDRFEREARQFHERVREGYLTLARQETGRFVTVDASRGREDTAVDLFSLVSACLTGGRP</sequence>
<comment type="similarity">
    <text evidence="1 12">Belongs to the thymidylate kinase family.</text>
</comment>
<dbReference type="SUPFAM" id="SSF52540">
    <property type="entry name" value="P-loop containing nucleoside triphosphate hydrolases"/>
    <property type="match status" value="1"/>
</dbReference>
<evidence type="ECO:0000256" key="6">
    <source>
        <dbReference type="ARBA" id="ARBA00022741"/>
    </source>
</evidence>
<dbReference type="PANTHER" id="PTHR10344">
    <property type="entry name" value="THYMIDYLATE KINASE"/>
    <property type="match status" value="1"/>
</dbReference>
<evidence type="ECO:0000259" key="13">
    <source>
        <dbReference type="Pfam" id="PF02223"/>
    </source>
</evidence>
<dbReference type="Proteomes" id="UP000319449">
    <property type="component" value="Unassembled WGS sequence"/>
</dbReference>
<gene>
    <name evidence="12" type="primary">tmk</name>
    <name evidence="14" type="ORF">JN12_01082</name>
</gene>
<comment type="function">
    <text evidence="11 12">Phosphorylation of dTMP to form dTDP in both de novo and salvage pathways of dTTP synthesis.</text>
</comment>
<dbReference type="HAMAP" id="MF_00165">
    <property type="entry name" value="Thymidylate_kinase"/>
    <property type="match status" value="1"/>
</dbReference>
<dbReference type="Pfam" id="PF02223">
    <property type="entry name" value="Thymidylate_kin"/>
    <property type="match status" value="1"/>
</dbReference>
<proteinExistence type="inferred from homology"/>
<dbReference type="GO" id="GO:0005829">
    <property type="term" value="C:cytosol"/>
    <property type="evidence" value="ECO:0007669"/>
    <property type="project" value="TreeGrafter"/>
</dbReference>
<evidence type="ECO:0000256" key="9">
    <source>
        <dbReference type="ARBA" id="ARBA00029962"/>
    </source>
</evidence>
<dbReference type="GO" id="GO:0005524">
    <property type="term" value="F:ATP binding"/>
    <property type="evidence" value="ECO:0007669"/>
    <property type="project" value="UniProtKB-UniRule"/>
</dbReference>